<dbReference type="AlphaFoldDB" id="A0A1F6G0L6"/>
<sequence>MGDNFEFFPPSFFVNNSSPWKAPACRQAGITRRGEIIFNSLIFKLEGYGYFNIFRRERED</sequence>
<reference evidence="1 2" key="1">
    <citation type="journal article" date="2016" name="Nat. Commun.">
        <title>Thousands of microbial genomes shed light on interconnected biogeochemical processes in an aquifer system.</title>
        <authorList>
            <person name="Anantharaman K."/>
            <person name="Brown C.T."/>
            <person name="Hug L.A."/>
            <person name="Sharon I."/>
            <person name="Castelle C.J."/>
            <person name="Probst A.J."/>
            <person name="Thomas B.C."/>
            <person name="Singh A."/>
            <person name="Wilkins M.J."/>
            <person name="Karaoz U."/>
            <person name="Brodie E.L."/>
            <person name="Williams K.H."/>
            <person name="Hubbard S.S."/>
            <person name="Banfield J.F."/>
        </authorList>
    </citation>
    <scope>NUCLEOTIDE SEQUENCE [LARGE SCALE GENOMIC DNA]</scope>
</reference>
<comment type="caution">
    <text evidence="1">The sequence shown here is derived from an EMBL/GenBank/DDBJ whole genome shotgun (WGS) entry which is preliminary data.</text>
</comment>
<protein>
    <submittedName>
        <fullName evidence="1">Uncharacterized protein</fullName>
    </submittedName>
</protein>
<dbReference type="EMBL" id="MFMZ01000005">
    <property type="protein sequence ID" value="OGG91656.1"/>
    <property type="molecule type" value="Genomic_DNA"/>
</dbReference>
<evidence type="ECO:0000313" key="2">
    <source>
        <dbReference type="Proteomes" id="UP000177998"/>
    </source>
</evidence>
<proteinExistence type="predicted"/>
<accession>A0A1F6G0L6</accession>
<dbReference type="Proteomes" id="UP000177998">
    <property type="component" value="Unassembled WGS sequence"/>
</dbReference>
<gene>
    <name evidence="1" type="ORF">A3H55_02600</name>
</gene>
<name>A0A1F6G0L6_9BACT</name>
<evidence type="ECO:0000313" key="1">
    <source>
        <dbReference type="EMBL" id="OGG91656.1"/>
    </source>
</evidence>
<organism evidence="1 2">
    <name type="scientific">Candidatus Kuenenbacteria bacterium RIFCSPLOWO2_02_FULL_42_16</name>
    <dbReference type="NCBI Taxonomy" id="1798564"/>
    <lineage>
        <taxon>Bacteria</taxon>
        <taxon>Candidatus Kueneniibacteriota</taxon>
    </lineage>
</organism>